<sequence length="272" mass="29436">MPLSSSSPPPPQQQQQQPTTEPTSSAATLPPPPPAHYDEKQYQLDEEGNKKRKRPPLTERNKCCRCLCCACCLPVWARYIVWFIIIGIIICIIVIGGLLGSFKMPTVEVLDVTNSPGSNETQITYNGTEFDINIGLVVNVQNPNVLPIHLSDMQATANIPTSDGERAYLGSGFLNKQVIPTNSDYNFTFPFTIRYDTQSASSSLMLNTLLTDCGLYGGEQSDINVEYTIQLAARVLFVTIHPNLSGSTSFACPLSNGGLPGFASLSASTLGG</sequence>
<evidence type="ECO:0000313" key="5">
    <source>
        <dbReference type="EMBL" id="KAJ8656999.1"/>
    </source>
</evidence>
<dbReference type="EMBL" id="JARTCD010000035">
    <property type="protein sequence ID" value="KAJ8656999.1"/>
    <property type="molecule type" value="Genomic_DNA"/>
</dbReference>
<proteinExistence type="predicted"/>
<keyword evidence="2 4" id="KW-0472">Membrane</keyword>
<dbReference type="PANTHER" id="PTHR31234">
    <property type="entry name" value="LATE EMBRYOGENESIS ABUNDANT (LEA) HYDROXYPROLINE-RICH GLYCOPROTEIN FAMILY"/>
    <property type="match status" value="1"/>
</dbReference>
<organism evidence="5 6">
    <name type="scientific">Lichtheimia ornata</name>
    <dbReference type="NCBI Taxonomy" id="688661"/>
    <lineage>
        <taxon>Eukaryota</taxon>
        <taxon>Fungi</taxon>
        <taxon>Fungi incertae sedis</taxon>
        <taxon>Mucoromycota</taxon>
        <taxon>Mucoromycotina</taxon>
        <taxon>Mucoromycetes</taxon>
        <taxon>Mucorales</taxon>
        <taxon>Lichtheimiaceae</taxon>
        <taxon>Lichtheimia</taxon>
    </lineage>
</organism>
<feature type="compositionally biased region" description="Basic and acidic residues" evidence="3">
    <location>
        <begin position="36"/>
        <end position="49"/>
    </location>
</feature>
<dbReference type="PANTHER" id="PTHR31234:SF2">
    <property type="entry name" value="OS05G0199100 PROTEIN"/>
    <property type="match status" value="1"/>
</dbReference>
<dbReference type="InterPro" id="IPR044839">
    <property type="entry name" value="NDR1-like"/>
</dbReference>
<feature type="transmembrane region" description="Helical" evidence="4">
    <location>
        <begin position="76"/>
        <end position="99"/>
    </location>
</feature>
<dbReference type="RefSeq" id="XP_058341912.1">
    <property type="nucleotide sequence ID" value="XM_058487351.1"/>
</dbReference>
<protein>
    <recommendedName>
        <fullName evidence="7">Late embryogenesis abundant protein LEA-2 subgroup domain-containing protein</fullName>
    </recommendedName>
</protein>
<evidence type="ECO:0000256" key="4">
    <source>
        <dbReference type="SAM" id="Phobius"/>
    </source>
</evidence>
<dbReference type="AlphaFoldDB" id="A0AAD7V1E8"/>
<accession>A0AAD7V1E8</accession>
<keyword evidence="6" id="KW-1185">Reference proteome</keyword>
<name>A0AAD7V1E8_9FUNG</name>
<evidence type="ECO:0008006" key="7">
    <source>
        <dbReference type="Google" id="ProtNLM"/>
    </source>
</evidence>
<dbReference type="GO" id="GO:0016020">
    <property type="term" value="C:membrane"/>
    <property type="evidence" value="ECO:0007669"/>
    <property type="project" value="UniProtKB-SubCell"/>
</dbReference>
<dbReference type="GeneID" id="83214742"/>
<evidence type="ECO:0000256" key="1">
    <source>
        <dbReference type="ARBA" id="ARBA00004370"/>
    </source>
</evidence>
<evidence type="ECO:0000256" key="3">
    <source>
        <dbReference type="SAM" id="MobiDB-lite"/>
    </source>
</evidence>
<keyword evidence="4" id="KW-0812">Transmembrane</keyword>
<keyword evidence="4" id="KW-1133">Transmembrane helix</keyword>
<evidence type="ECO:0000313" key="6">
    <source>
        <dbReference type="Proteomes" id="UP001234581"/>
    </source>
</evidence>
<comment type="caution">
    <text evidence="5">The sequence shown here is derived from an EMBL/GenBank/DDBJ whole genome shotgun (WGS) entry which is preliminary data.</text>
</comment>
<dbReference type="GO" id="GO:0098542">
    <property type="term" value="P:defense response to other organism"/>
    <property type="evidence" value="ECO:0007669"/>
    <property type="project" value="InterPro"/>
</dbReference>
<feature type="compositionally biased region" description="Low complexity" evidence="3">
    <location>
        <begin position="13"/>
        <end position="28"/>
    </location>
</feature>
<evidence type="ECO:0000256" key="2">
    <source>
        <dbReference type="ARBA" id="ARBA00023136"/>
    </source>
</evidence>
<gene>
    <name evidence="5" type="ORF">O0I10_007333</name>
</gene>
<dbReference type="Proteomes" id="UP001234581">
    <property type="component" value="Unassembled WGS sequence"/>
</dbReference>
<feature type="region of interest" description="Disordered" evidence="3">
    <location>
        <begin position="1"/>
        <end position="56"/>
    </location>
</feature>
<reference evidence="5 6" key="1">
    <citation type="submission" date="2023-03" db="EMBL/GenBank/DDBJ databases">
        <title>Genome sequence of Lichtheimia ornata CBS 291.66.</title>
        <authorList>
            <person name="Mohabir J.T."/>
            <person name="Shea T.P."/>
            <person name="Kurbessoian T."/>
            <person name="Berby B."/>
            <person name="Fontaine J."/>
            <person name="Livny J."/>
            <person name="Gnirke A."/>
            <person name="Stajich J.E."/>
            <person name="Cuomo C.A."/>
        </authorList>
    </citation>
    <scope>NUCLEOTIDE SEQUENCE [LARGE SCALE GENOMIC DNA]</scope>
    <source>
        <strain evidence="5">CBS 291.66</strain>
    </source>
</reference>
<comment type="subcellular location">
    <subcellularLocation>
        <location evidence="1">Membrane</location>
    </subcellularLocation>
</comment>
<dbReference type="SUPFAM" id="SSF117070">
    <property type="entry name" value="LEA14-like"/>
    <property type="match status" value="1"/>
</dbReference>
<dbReference type="Gene3D" id="2.60.40.1820">
    <property type="match status" value="1"/>
</dbReference>